<accession>A0A0F9LEK3</accession>
<sequence length="73" mass="7464">MALGTLTVNGGGGSEALIAADEFRDYILIQVQSDHDVYLGFGEDAVTLTGIALLEPGASVEVFGPKARGAINA</sequence>
<evidence type="ECO:0000313" key="1">
    <source>
        <dbReference type="EMBL" id="KKM85676.1"/>
    </source>
</evidence>
<feature type="non-terminal residue" evidence="1">
    <location>
        <position position="73"/>
    </location>
</feature>
<organism evidence="1">
    <name type="scientific">marine sediment metagenome</name>
    <dbReference type="NCBI Taxonomy" id="412755"/>
    <lineage>
        <taxon>unclassified sequences</taxon>
        <taxon>metagenomes</taxon>
        <taxon>ecological metagenomes</taxon>
    </lineage>
</organism>
<proteinExistence type="predicted"/>
<name>A0A0F9LEK3_9ZZZZ</name>
<reference evidence="1" key="1">
    <citation type="journal article" date="2015" name="Nature">
        <title>Complex archaea that bridge the gap between prokaryotes and eukaryotes.</title>
        <authorList>
            <person name="Spang A."/>
            <person name="Saw J.H."/>
            <person name="Jorgensen S.L."/>
            <person name="Zaremba-Niedzwiedzka K."/>
            <person name="Martijn J."/>
            <person name="Lind A.E."/>
            <person name="van Eijk R."/>
            <person name="Schleper C."/>
            <person name="Guy L."/>
            <person name="Ettema T.J."/>
        </authorList>
    </citation>
    <scope>NUCLEOTIDE SEQUENCE</scope>
</reference>
<dbReference type="AlphaFoldDB" id="A0A0F9LEK3"/>
<comment type="caution">
    <text evidence="1">The sequence shown here is derived from an EMBL/GenBank/DDBJ whole genome shotgun (WGS) entry which is preliminary data.</text>
</comment>
<protein>
    <submittedName>
        <fullName evidence="1">Uncharacterized protein</fullName>
    </submittedName>
</protein>
<dbReference type="EMBL" id="LAZR01007372">
    <property type="protein sequence ID" value="KKM85676.1"/>
    <property type="molecule type" value="Genomic_DNA"/>
</dbReference>
<gene>
    <name evidence="1" type="ORF">LCGC14_1286580</name>
</gene>